<protein>
    <recommendedName>
        <fullName evidence="3">Serine dehydrogenase proteinase</fullName>
    </recommendedName>
</protein>
<accession>A0A9X4H4I1</accession>
<dbReference type="GO" id="GO:0016020">
    <property type="term" value="C:membrane"/>
    <property type="evidence" value="ECO:0007669"/>
    <property type="project" value="InterPro"/>
</dbReference>
<gene>
    <name evidence="1" type="ORF">L7E55_02820</name>
</gene>
<reference evidence="1" key="1">
    <citation type="submission" date="2022-02" db="EMBL/GenBank/DDBJ databases">
        <authorList>
            <person name="Leng L."/>
        </authorList>
    </citation>
    <scope>NUCLEOTIDE SEQUENCE</scope>
    <source>
        <strain evidence="1">JI</strain>
    </source>
</reference>
<dbReference type="InterPro" id="IPR002825">
    <property type="entry name" value="Pept_S49_ser-pept_pro"/>
</dbReference>
<dbReference type="SUPFAM" id="SSF52096">
    <property type="entry name" value="ClpP/crotonase"/>
    <property type="match status" value="1"/>
</dbReference>
<dbReference type="PANTHER" id="PTHR35984">
    <property type="entry name" value="PERIPLASMIC SERINE PROTEASE"/>
    <property type="match status" value="1"/>
</dbReference>
<keyword evidence="2" id="KW-1185">Reference proteome</keyword>
<evidence type="ECO:0000313" key="1">
    <source>
        <dbReference type="EMBL" id="MDF9407298.1"/>
    </source>
</evidence>
<evidence type="ECO:0008006" key="3">
    <source>
        <dbReference type="Google" id="ProtNLM"/>
    </source>
</evidence>
<dbReference type="AlphaFoldDB" id="A0A9X4H4I1"/>
<sequence>MARQQRIELIRNIAELRGSAVICYITGDRENINTRIAPDVTEVFYRHLEMLNKNDQRTGSKIDLFLYTRGGDVLTPWRLVHLIREYTSRFNIIVPFRCYSAGTLLCLGADEIVMGKMGELGPIDPSVVNAFNPQDPNNPAARIPVNIEDVYSYLALAGEKAGVCSNDQQVKAFTLLVERIHPLALGNVHRNYLLIRSLAKKLLAMHQQPLREGRSEHIVDNLTEKLYAHNHMISRREASEEITLNVTIPDSNLESVLWMLFQDYAEELALSEPFNPAENLSGNRMDFEVTSGIVESMYGSDGFVFSGVVERRDFPEPGKVNVNILKQGWKTMS</sequence>
<dbReference type="RefSeq" id="WP_277442502.1">
    <property type="nucleotide sequence ID" value="NZ_JAKOAV010000003.1"/>
</dbReference>
<dbReference type="PANTHER" id="PTHR35984:SF1">
    <property type="entry name" value="PERIPLASMIC SERINE PROTEASE"/>
    <property type="match status" value="1"/>
</dbReference>
<comment type="caution">
    <text evidence="1">The sequence shown here is derived from an EMBL/GenBank/DDBJ whole genome shotgun (WGS) entry which is preliminary data.</text>
</comment>
<dbReference type="Gene3D" id="3.90.226.10">
    <property type="entry name" value="2-enoyl-CoA Hydratase, Chain A, domain 1"/>
    <property type="match status" value="1"/>
</dbReference>
<name>A0A9X4H4I1_9FIRM</name>
<evidence type="ECO:0000313" key="2">
    <source>
        <dbReference type="Proteomes" id="UP001154312"/>
    </source>
</evidence>
<dbReference type="Pfam" id="PF01972">
    <property type="entry name" value="SDH_protease"/>
    <property type="match status" value="1"/>
</dbReference>
<dbReference type="InterPro" id="IPR029045">
    <property type="entry name" value="ClpP/crotonase-like_dom_sf"/>
</dbReference>
<dbReference type="Proteomes" id="UP001154312">
    <property type="component" value="Unassembled WGS sequence"/>
</dbReference>
<dbReference type="EMBL" id="JAKOAV010000003">
    <property type="protein sequence ID" value="MDF9407298.1"/>
    <property type="molecule type" value="Genomic_DNA"/>
</dbReference>
<organism evidence="1 2">
    <name type="scientific">Pelotomaculum isophthalicicum JI</name>
    <dbReference type="NCBI Taxonomy" id="947010"/>
    <lineage>
        <taxon>Bacteria</taxon>
        <taxon>Bacillati</taxon>
        <taxon>Bacillota</taxon>
        <taxon>Clostridia</taxon>
        <taxon>Eubacteriales</taxon>
        <taxon>Desulfotomaculaceae</taxon>
        <taxon>Pelotomaculum</taxon>
    </lineage>
</organism>
<proteinExistence type="predicted"/>